<keyword evidence="9 13" id="KW-0472">Membrane</keyword>
<sequence>MRAEAWLFTGVAVFFALTGGIYAALSDDPAGISALMVSLLMSALVAAFMWRQFSRDGRRPEDEGTAEVAEGGDRRFFFPARSYAPVVSAVGAALIGLGVVQGLWLTLIGFGVLAPGVFGFVFRPRPADS</sequence>
<keyword evidence="8 13" id="KW-1133">Transmembrane helix</keyword>
<evidence type="ECO:0000256" key="7">
    <source>
        <dbReference type="ARBA" id="ARBA00022967"/>
    </source>
</evidence>
<dbReference type="Pfam" id="PF12270">
    <property type="entry name" value="Cyt_c_ox_IV"/>
    <property type="match status" value="1"/>
</dbReference>
<evidence type="ECO:0000313" key="14">
    <source>
        <dbReference type="EMBL" id="WUQ17255.1"/>
    </source>
</evidence>
<evidence type="ECO:0000256" key="9">
    <source>
        <dbReference type="ARBA" id="ARBA00023136"/>
    </source>
</evidence>
<keyword evidence="15" id="KW-1185">Reference proteome</keyword>
<dbReference type="Proteomes" id="UP001432039">
    <property type="component" value="Chromosome"/>
</dbReference>
<evidence type="ECO:0000256" key="11">
    <source>
        <dbReference type="ARBA" id="ARBA00031401"/>
    </source>
</evidence>
<gene>
    <name evidence="14" type="ORF">OG517_40995</name>
</gene>
<comment type="function">
    <text evidence="1">Part of cytochrome c oxidase, its function is unknown.</text>
</comment>
<name>A0ABZ1TN39_STRVG</name>
<keyword evidence="5" id="KW-1003">Cell membrane</keyword>
<dbReference type="RefSeq" id="WP_328965480.1">
    <property type="nucleotide sequence ID" value="NZ_CP108090.1"/>
</dbReference>
<comment type="similarity">
    <text evidence="3">Belongs to the cytochrome c oxidase bacterial subunit CtaF family.</text>
</comment>
<evidence type="ECO:0000256" key="13">
    <source>
        <dbReference type="SAM" id="Phobius"/>
    </source>
</evidence>
<comment type="catalytic activity">
    <reaction evidence="12">
        <text>4 Fe(II)-[cytochrome c] + O2 + 8 H(+)(in) = 4 Fe(III)-[cytochrome c] + 2 H2O + 4 H(+)(out)</text>
        <dbReference type="Rhea" id="RHEA:11436"/>
        <dbReference type="Rhea" id="RHEA-COMP:10350"/>
        <dbReference type="Rhea" id="RHEA-COMP:14399"/>
        <dbReference type="ChEBI" id="CHEBI:15377"/>
        <dbReference type="ChEBI" id="CHEBI:15378"/>
        <dbReference type="ChEBI" id="CHEBI:15379"/>
        <dbReference type="ChEBI" id="CHEBI:29033"/>
        <dbReference type="ChEBI" id="CHEBI:29034"/>
        <dbReference type="EC" id="7.1.1.9"/>
    </reaction>
</comment>
<evidence type="ECO:0000256" key="8">
    <source>
        <dbReference type="ARBA" id="ARBA00022989"/>
    </source>
</evidence>
<evidence type="ECO:0000256" key="10">
    <source>
        <dbReference type="ARBA" id="ARBA00031366"/>
    </source>
</evidence>
<organism evidence="14 15">
    <name type="scientific">Streptomyces virginiae</name>
    <name type="common">Streptomyces cinnamonensis</name>
    <dbReference type="NCBI Taxonomy" id="1961"/>
    <lineage>
        <taxon>Bacteria</taxon>
        <taxon>Bacillati</taxon>
        <taxon>Actinomycetota</taxon>
        <taxon>Actinomycetes</taxon>
        <taxon>Kitasatosporales</taxon>
        <taxon>Streptomycetaceae</taxon>
        <taxon>Streptomyces</taxon>
    </lineage>
</organism>
<feature type="transmembrane region" description="Helical" evidence="13">
    <location>
        <begin position="5"/>
        <end position="25"/>
    </location>
</feature>
<evidence type="ECO:0000313" key="15">
    <source>
        <dbReference type="Proteomes" id="UP001432039"/>
    </source>
</evidence>
<feature type="transmembrane region" description="Helical" evidence="13">
    <location>
        <begin position="103"/>
        <end position="122"/>
    </location>
</feature>
<accession>A0ABZ1TN39</accession>
<dbReference type="InterPro" id="IPR021050">
    <property type="entry name" value="Cyt_c_oxidase_su4_actinobac"/>
</dbReference>
<reference evidence="14" key="1">
    <citation type="submission" date="2022-10" db="EMBL/GenBank/DDBJ databases">
        <title>The complete genomes of actinobacterial strains from the NBC collection.</title>
        <authorList>
            <person name="Joergensen T.S."/>
            <person name="Alvarez Arevalo M."/>
            <person name="Sterndorff E.B."/>
            <person name="Faurdal D."/>
            <person name="Vuksanovic O."/>
            <person name="Mourched A.-S."/>
            <person name="Charusanti P."/>
            <person name="Shaw S."/>
            <person name="Blin K."/>
            <person name="Weber T."/>
        </authorList>
    </citation>
    <scope>NUCLEOTIDE SEQUENCE</scope>
    <source>
        <strain evidence="14">NBC_00248</strain>
    </source>
</reference>
<dbReference type="EC" id="7.1.1.9" evidence="4"/>
<feature type="transmembrane region" description="Helical" evidence="13">
    <location>
        <begin position="31"/>
        <end position="50"/>
    </location>
</feature>
<keyword evidence="6 13" id="KW-0812">Transmembrane</keyword>
<evidence type="ECO:0000256" key="4">
    <source>
        <dbReference type="ARBA" id="ARBA00012949"/>
    </source>
</evidence>
<evidence type="ECO:0000256" key="2">
    <source>
        <dbReference type="ARBA" id="ARBA00004651"/>
    </source>
</evidence>
<evidence type="ECO:0000256" key="5">
    <source>
        <dbReference type="ARBA" id="ARBA00022475"/>
    </source>
</evidence>
<evidence type="ECO:0000256" key="3">
    <source>
        <dbReference type="ARBA" id="ARBA00006870"/>
    </source>
</evidence>
<keyword evidence="7" id="KW-1278">Translocase</keyword>
<comment type="subcellular location">
    <subcellularLocation>
        <location evidence="2">Cell membrane</location>
        <topology evidence="2">Multi-pass membrane protein</topology>
    </subcellularLocation>
</comment>
<dbReference type="EMBL" id="CP108090">
    <property type="protein sequence ID" value="WUQ17255.1"/>
    <property type="molecule type" value="Genomic_DNA"/>
</dbReference>
<evidence type="ECO:0000256" key="6">
    <source>
        <dbReference type="ARBA" id="ARBA00022692"/>
    </source>
</evidence>
<feature type="transmembrane region" description="Helical" evidence="13">
    <location>
        <begin position="80"/>
        <end position="97"/>
    </location>
</feature>
<evidence type="ECO:0000256" key="12">
    <source>
        <dbReference type="ARBA" id="ARBA00047816"/>
    </source>
</evidence>
<evidence type="ECO:0000256" key="1">
    <source>
        <dbReference type="ARBA" id="ARBA00002536"/>
    </source>
</evidence>
<proteinExistence type="inferred from homology"/>
<protein>
    <recommendedName>
        <fullName evidence="4">cytochrome-c oxidase</fullName>
        <ecNumber evidence="4">7.1.1.9</ecNumber>
    </recommendedName>
    <alternativeName>
        <fullName evidence="11">Cytochrome aa3 subunit 4</fullName>
    </alternativeName>
    <alternativeName>
        <fullName evidence="10">Cytochrome c oxidase polypeptide IV</fullName>
    </alternativeName>
</protein>